<dbReference type="GO" id="GO:0047474">
    <property type="term" value="F:long-chain fatty acid--protein ligase activity"/>
    <property type="evidence" value="ECO:0007669"/>
    <property type="project" value="InterPro"/>
</dbReference>
<evidence type="ECO:0000313" key="2">
    <source>
        <dbReference type="EMBL" id="NEN24949.1"/>
    </source>
</evidence>
<comment type="caution">
    <text evidence="2">The sequence shown here is derived from an EMBL/GenBank/DDBJ whole genome shotgun (WGS) entry which is preliminary data.</text>
</comment>
<evidence type="ECO:0000313" key="3">
    <source>
        <dbReference type="Proteomes" id="UP000486602"/>
    </source>
</evidence>
<sequence>MLNLEALKNRIFSISSRDEFNALTLEIFSFQYENNAVYQQFCDYLGANPNNVGRLEQIPFLPIELFKNHRIVSGNGKIEFTFESSGTTGAATSKHHLLSTVIYEESFSKAFRQFYGNPEDYRILALLPNYLERSGSSLVYMANQLILESKHPESGFFLDDTASLRKILQNESDKKTLLIGVSFALLDLVEEGTMQLKNTVVMETGGMKGRRKELTRNELHEILKSGFGVASIHSEYGMTELLSQAYASANGEFECPNWMKLLIRDTNDPFGAAPIGKTGGLNVIDLANLYSCSFIATSDLGRALENGKVEVLGRFDYSDMRGCNLMI</sequence>
<dbReference type="Proteomes" id="UP000486602">
    <property type="component" value="Unassembled WGS sequence"/>
</dbReference>
<gene>
    <name evidence="2" type="ORF">G3O08_15720</name>
</gene>
<evidence type="ECO:0000259" key="1">
    <source>
        <dbReference type="Pfam" id="PF04443"/>
    </source>
</evidence>
<dbReference type="Pfam" id="PF04443">
    <property type="entry name" value="LuxE"/>
    <property type="match status" value="1"/>
</dbReference>
<keyword evidence="2" id="KW-0808">Transferase</keyword>
<dbReference type="GO" id="GO:0008218">
    <property type="term" value="P:bioluminescence"/>
    <property type="evidence" value="ECO:0007669"/>
    <property type="project" value="InterPro"/>
</dbReference>
<organism evidence="2 3">
    <name type="scientific">Cryomorpha ignava</name>
    <dbReference type="NCBI Taxonomy" id="101383"/>
    <lineage>
        <taxon>Bacteria</taxon>
        <taxon>Pseudomonadati</taxon>
        <taxon>Bacteroidota</taxon>
        <taxon>Flavobacteriia</taxon>
        <taxon>Flavobacteriales</taxon>
        <taxon>Cryomorphaceae</taxon>
        <taxon>Cryomorpha</taxon>
    </lineage>
</organism>
<keyword evidence="3" id="KW-1185">Reference proteome</keyword>
<dbReference type="SUPFAM" id="SSF56801">
    <property type="entry name" value="Acetyl-CoA synthetase-like"/>
    <property type="match status" value="1"/>
</dbReference>
<dbReference type="InterPro" id="IPR007534">
    <property type="entry name" value="LuxE"/>
</dbReference>
<dbReference type="Gene3D" id="3.40.50.12780">
    <property type="entry name" value="N-terminal domain of ligase-like"/>
    <property type="match status" value="1"/>
</dbReference>
<dbReference type="RefSeq" id="WP_163286339.1">
    <property type="nucleotide sequence ID" value="NZ_JAAGVY010000036.1"/>
</dbReference>
<dbReference type="AlphaFoldDB" id="A0A7K3WTC9"/>
<name>A0A7K3WTC9_9FLAO</name>
<protein>
    <submittedName>
        <fullName evidence="2">Acyl transferase</fullName>
    </submittedName>
</protein>
<dbReference type="GO" id="GO:0016740">
    <property type="term" value="F:transferase activity"/>
    <property type="evidence" value="ECO:0007669"/>
    <property type="project" value="UniProtKB-KW"/>
</dbReference>
<accession>A0A7K3WTC9</accession>
<reference evidence="2 3" key="1">
    <citation type="submission" date="2020-02" db="EMBL/GenBank/DDBJ databases">
        <title>Out from the shadows clarifying the taxonomy of the family Cryomorphaceae and related taxa by utilizing the GTDB taxonomic framework.</title>
        <authorList>
            <person name="Bowman J.P."/>
        </authorList>
    </citation>
    <scope>NUCLEOTIDE SEQUENCE [LARGE SCALE GENOMIC DNA]</scope>
    <source>
        <strain evidence="2 3">QSSC 1-22</strain>
    </source>
</reference>
<dbReference type="EMBL" id="JAAGVY010000036">
    <property type="protein sequence ID" value="NEN24949.1"/>
    <property type="molecule type" value="Genomic_DNA"/>
</dbReference>
<proteinExistence type="predicted"/>
<feature type="domain" description="Acyl-protein synthetase LuxE" evidence="1">
    <location>
        <begin position="20"/>
        <end position="326"/>
    </location>
</feature>
<dbReference type="InterPro" id="IPR042099">
    <property type="entry name" value="ANL_N_sf"/>
</dbReference>